<dbReference type="GO" id="GO:0005524">
    <property type="term" value="F:ATP binding"/>
    <property type="evidence" value="ECO:0007669"/>
    <property type="project" value="UniProtKB-KW"/>
</dbReference>
<accession>A0A934RGR2</accession>
<dbReference type="Gene3D" id="3.40.50.300">
    <property type="entry name" value="P-loop containing nucleotide triphosphate hydrolases"/>
    <property type="match status" value="1"/>
</dbReference>
<dbReference type="InterPro" id="IPR027417">
    <property type="entry name" value="P-loop_NTPase"/>
</dbReference>
<dbReference type="SUPFAM" id="SSF52540">
    <property type="entry name" value="P-loop containing nucleoside triphosphate hydrolases"/>
    <property type="match status" value="1"/>
</dbReference>
<dbReference type="NCBIfam" id="TIGR00150">
    <property type="entry name" value="T6A_YjeE"/>
    <property type="match status" value="1"/>
</dbReference>
<keyword evidence="9" id="KW-0460">Magnesium</keyword>
<evidence type="ECO:0000256" key="9">
    <source>
        <dbReference type="ARBA" id="ARBA00022842"/>
    </source>
</evidence>
<protein>
    <recommendedName>
        <fullName evidence="3">tRNA threonylcarbamoyladenosine biosynthesis protein TsaE</fullName>
    </recommendedName>
    <alternativeName>
        <fullName evidence="10">t(6)A37 threonylcarbamoyladenosine biosynthesis protein TsaE</fullName>
    </alternativeName>
</protein>
<evidence type="ECO:0000256" key="4">
    <source>
        <dbReference type="ARBA" id="ARBA00022490"/>
    </source>
</evidence>
<organism evidence="11 12">
    <name type="scientific">Haloferula rosea</name>
    <dbReference type="NCBI Taxonomy" id="490093"/>
    <lineage>
        <taxon>Bacteria</taxon>
        <taxon>Pseudomonadati</taxon>
        <taxon>Verrucomicrobiota</taxon>
        <taxon>Verrucomicrobiia</taxon>
        <taxon>Verrucomicrobiales</taxon>
        <taxon>Verrucomicrobiaceae</taxon>
        <taxon>Haloferula</taxon>
    </lineage>
</organism>
<evidence type="ECO:0000313" key="12">
    <source>
        <dbReference type="Proteomes" id="UP000658278"/>
    </source>
</evidence>
<dbReference type="AlphaFoldDB" id="A0A934RGR2"/>
<name>A0A934RGR2_9BACT</name>
<evidence type="ECO:0000256" key="1">
    <source>
        <dbReference type="ARBA" id="ARBA00004496"/>
    </source>
</evidence>
<dbReference type="PANTHER" id="PTHR33540:SF2">
    <property type="entry name" value="TRNA THREONYLCARBAMOYLADENOSINE BIOSYNTHESIS PROTEIN TSAE"/>
    <property type="match status" value="1"/>
</dbReference>
<dbReference type="GO" id="GO:0046872">
    <property type="term" value="F:metal ion binding"/>
    <property type="evidence" value="ECO:0007669"/>
    <property type="project" value="UniProtKB-KW"/>
</dbReference>
<dbReference type="InterPro" id="IPR003442">
    <property type="entry name" value="T6A_TsaE"/>
</dbReference>
<evidence type="ECO:0000256" key="6">
    <source>
        <dbReference type="ARBA" id="ARBA00022723"/>
    </source>
</evidence>
<dbReference type="EMBL" id="JAENII010000012">
    <property type="protein sequence ID" value="MBK1828231.1"/>
    <property type="molecule type" value="Genomic_DNA"/>
</dbReference>
<dbReference type="PANTHER" id="PTHR33540">
    <property type="entry name" value="TRNA THREONYLCARBAMOYLADENOSINE BIOSYNTHESIS PROTEIN TSAE"/>
    <property type="match status" value="1"/>
</dbReference>
<evidence type="ECO:0000256" key="2">
    <source>
        <dbReference type="ARBA" id="ARBA00007599"/>
    </source>
</evidence>
<evidence type="ECO:0000256" key="7">
    <source>
        <dbReference type="ARBA" id="ARBA00022741"/>
    </source>
</evidence>
<proteinExistence type="inferred from homology"/>
<dbReference type="GO" id="GO:0002949">
    <property type="term" value="P:tRNA threonylcarbamoyladenosine modification"/>
    <property type="evidence" value="ECO:0007669"/>
    <property type="project" value="InterPro"/>
</dbReference>
<reference evidence="11" key="1">
    <citation type="submission" date="2021-01" db="EMBL/GenBank/DDBJ databases">
        <title>Modified the classification status of verrucomicrobia.</title>
        <authorList>
            <person name="Feng X."/>
        </authorList>
    </citation>
    <scope>NUCLEOTIDE SEQUENCE</scope>
    <source>
        <strain evidence="11">KCTC 22201</strain>
    </source>
</reference>
<keyword evidence="12" id="KW-1185">Reference proteome</keyword>
<dbReference type="GO" id="GO:0005737">
    <property type="term" value="C:cytoplasm"/>
    <property type="evidence" value="ECO:0007669"/>
    <property type="project" value="UniProtKB-SubCell"/>
</dbReference>
<evidence type="ECO:0000256" key="5">
    <source>
        <dbReference type="ARBA" id="ARBA00022694"/>
    </source>
</evidence>
<keyword evidence="7" id="KW-0547">Nucleotide-binding</keyword>
<comment type="similarity">
    <text evidence="2">Belongs to the TsaE family.</text>
</comment>
<keyword evidence="8" id="KW-0067">ATP-binding</keyword>
<evidence type="ECO:0000256" key="8">
    <source>
        <dbReference type="ARBA" id="ARBA00022840"/>
    </source>
</evidence>
<keyword evidence="6" id="KW-0479">Metal-binding</keyword>
<dbReference type="Pfam" id="PF02367">
    <property type="entry name" value="TsaE"/>
    <property type="match status" value="1"/>
</dbReference>
<keyword evidence="5" id="KW-0819">tRNA processing</keyword>
<sequence>MMEALGAEVAAGLRGGEVVALVGGLGAGKTHFTKGLAAALGHGGEVTSPTFALVQEYRGGRLPVFHLDFYRLESAGELLGIGWDEMLDEEGVIVAEWGDRFPDMLPEDAKWLKFEIQPDGSRRVTEATGP</sequence>
<evidence type="ECO:0000256" key="3">
    <source>
        <dbReference type="ARBA" id="ARBA00019010"/>
    </source>
</evidence>
<comment type="caution">
    <text evidence="11">The sequence shown here is derived from an EMBL/GenBank/DDBJ whole genome shotgun (WGS) entry which is preliminary data.</text>
</comment>
<keyword evidence="4" id="KW-0963">Cytoplasm</keyword>
<dbReference type="Proteomes" id="UP000658278">
    <property type="component" value="Unassembled WGS sequence"/>
</dbReference>
<evidence type="ECO:0000256" key="10">
    <source>
        <dbReference type="ARBA" id="ARBA00032441"/>
    </source>
</evidence>
<comment type="subcellular location">
    <subcellularLocation>
        <location evidence="1">Cytoplasm</location>
    </subcellularLocation>
</comment>
<gene>
    <name evidence="11" type="primary">tsaE</name>
    <name evidence="11" type="ORF">JIN81_14450</name>
</gene>
<evidence type="ECO:0000313" key="11">
    <source>
        <dbReference type="EMBL" id="MBK1828231.1"/>
    </source>
</evidence>